<dbReference type="EMBL" id="HBDY01012231">
    <property type="protein sequence ID" value="CAD8244522.1"/>
    <property type="molecule type" value="Transcribed_RNA"/>
</dbReference>
<organism evidence="4">
    <name type="scientific">Micromonas pusilla</name>
    <name type="common">Picoplanktonic green alga</name>
    <name type="synonym">Chromulina pusilla</name>
    <dbReference type="NCBI Taxonomy" id="38833"/>
    <lineage>
        <taxon>Eukaryota</taxon>
        <taxon>Viridiplantae</taxon>
        <taxon>Chlorophyta</taxon>
        <taxon>Mamiellophyceae</taxon>
        <taxon>Mamiellales</taxon>
        <taxon>Mamiellaceae</taxon>
        <taxon>Micromonas</taxon>
    </lineage>
</organism>
<dbReference type="PANTHER" id="PTHR43046">
    <property type="entry name" value="GDP-MANNOSE MANNOSYL HYDROLASE"/>
    <property type="match status" value="1"/>
</dbReference>
<sequence length="230" mass="25531">MTPDMENPLHSLPHYVTGEYAHNKTFLEDNEYARALDCFVKGVVDVFLTDPRGKILLGHRLVHPQPDWWVLGGRMRAGDTPAETARRNAIRETRLDIAPERWEFVCAHTMLWQFRKQAPSGNGTADFGVIMHAVVTDEEVARMTMCNEEYDGYGWYTSEEILADESKHPVVRRGVRELIRKGMKERIHAAVVSGADDATIAAAVRQLYAPLGGDVDTPIATGEAAGGGEA</sequence>
<dbReference type="InterPro" id="IPR015797">
    <property type="entry name" value="NUDIX_hydrolase-like_dom_sf"/>
</dbReference>
<name>A0A7R9TT60_MICPS</name>
<dbReference type="SUPFAM" id="SSF55811">
    <property type="entry name" value="Nudix"/>
    <property type="match status" value="1"/>
</dbReference>
<accession>A0A7R9TT60</accession>
<dbReference type="InterPro" id="IPR000086">
    <property type="entry name" value="NUDIX_hydrolase_dom"/>
</dbReference>
<evidence type="ECO:0000313" key="4">
    <source>
        <dbReference type="EMBL" id="CAD8244522.1"/>
    </source>
</evidence>
<dbReference type="PANTHER" id="PTHR43046:SF13">
    <property type="entry name" value="NUDIX HYDROLASE DOMAIN-CONTAINING PROTEIN"/>
    <property type="match status" value="1"/>
</dbReference>
<gene>
    <name evidence="4" type="ORF">MPUS1402_LOCUS9265</name>
</gene>
<feature type="domain" description="Nudix hydrolase" evidence="3">
    <location>
        <begin position="39"/>
        <end position="179"/>
    </location>
</feature>
<evidence type="ECO:0000256" key="2">
    <source>
        <dbReference type="ARBA" id="ARBA00022801"/>
    </source>
</evidence>
<evidence type="ECO:0000259" key="3">
    <source>
        <dbReference type="PROSITE" id="PS51462"/>
    </source>
</evidence>
<dbReference type="PROSITE" id="PS51462">
    <property type="entry name" value="NUDIX"/>
    <property type="match status" value="1"/>
</dbReference>
<dbReference type="Gene3D" id="3.90.79.10">
    <property type="entry name" value="Nucleoside Triphosphate Pyrophosphohydrolase"/>
    <property type="match status" value="1"/>
</dbReference>
<comment type="cofactor">
    <cofactor evidence="1">
        <name>Mg(2+)</name>
        <dbReference type="ChEBI" id="CHEBI:18420"/>
    </cofactor>
</comment>
<protein>
    <recommendedName>
        <fullName evidence="3">Nudix hydrolase domain-containing protein</fullName>
    </recommendedName>
</protein>
<keyword evidence="2" id="KW-0378">Hydrolase</keyword>
<evidence type="ECO:0000256" key="1">
    <source>
        <dbReference type="ARBA" id="ARBA00001946"/>
    </source>
</evidence>
<dbReference type="Pfam" id="PF00293">
    <property type="entry name" value="NUDIX"/>
    <property type="match status" value="1"/>
</dbReference>
<dbReference type="GO" id="GO:0016787">
    <property type="term" value="F:hydrolase activity"/>
    <property type="evidence" value="ECO:0007669"/>
    <property type="project" value="UniProtKB-KW"/>
</dbReference>
<proteinExistence type="predicted"/>
<dbReference type="AlphaFoldDB" id="A0A7R9TT60"/>
<reference evidence="4" key="1">
    <citation type="submission" date="2021-01" db="EMBL/GenBank/DDBJ databases">
        <authorList>
            <person name="Corre E."/>
            <person name="Pelletier E."/>
            <person name="Niang G."/>
            <person name="Scheremetjew M."/>
            <person name="Finn R."/>
            <person name="Kale V."/>
            <person name="Holt S."/>
            <person name="Cochrane G."/>
            <person name="Meng A."/>
            <person name="Brown T."/>
            <person name="Cohen L."/>
        </authorList>
    </citation>
    <scope>NUCLEOTIDE SEQUENCE</scope>
    <source>
        <strain evidence="4">RCC1614</strain>
    </source>
</reference>